<proteinExistence type="predicted"/>
<name>A0A2X0MLK0_9BASI</name>
<feature type="region of interest" description="Disordered" evidence="1">
    <location>
        <begin position="75"/>
        <end position="126"/>
    </location>
</feature>
<sequence length="126" mass="13872">MTHKPPLGAAHITNMDLAPLPAPLHLRPLRIRSVPTPFAIVEVQRFLADETANRVLSGAGASAIKEALVRLVKRLEQEQSEESASSATKVDTSSISEKEKDEGKKRKVIESELTKDKKQSKKHKKA</sequence>
<keyword evidence="3" id="KW-1185">Reference proteome</keyword>
<organism evidence="2 3">
    <name type="scientific">Microbotryum silenes-dioicae</name>
    <dbReference type="NCBI Taxonomy" id="796604"/>
    <lineage>
        <taxon>Eukaryota</taxon>
        <taxon>Fungi</taxon>
        <taxon>Dikarya</taxon>
        <taxon>Basidiomycota</taxon>
        <taxon>Pucciniomycotina</taxon>
        <taxon>Microbotryomycetes</taxon>
        <taxon>Microbotryales</taxon>
        <taxon>Microbotryaceae</taxon>
        <taxon>Microbotryum</taxon>
    </lineage>
</organism>
<accession>A0A2X0MLK0</accession>
<evidence type="ECO:0000313" key="2">
    <source>
        <dbReference type="EMBL" id="SGY35172.1"/>
    </source>
</evidence>
<evidence type="ECO:0000313" key="3">
    <source>
        <dbReference type="Proteomes" id="UP000249464"/>
    </source>
</evidence>
<dbReference type="AlphaFoldDB" id="A0A2X0MLK0"/>
<gene>
    <name evidence="2" type="primary">BQ5605_C002g01735</name>
    <name evidence="2" type="ORF">BQ5605_C002G01735</name>
</gene>
<evidence type="ECO:0000256" key="1">
    <source>
        <dbReference type="SAM" id="MobiDB-lite"/>
    </source>
</evidence>
<protein>
    <submittedName>
        <fullName evidence="2">BQ5605_C002g01735 protein</fullName>
    </submittedName>
</protein>
<feature type="compositionally biased region" description="Basic and acidic residues" evidence="1">
    <location>
        <begin position="96"/>
        <end position="117"/>
    </location>
</feature>
<dbReference type="Proteomes" id="UP000249464">
    <property type="component" value="Unassembled WGS sequence"/>
</dbReference>
<reference evidence="2 3" key="1">
    <citation type="submission" date="2016-11" db="EMBL/GenBank/DDBJ databases">
        <authorList>
            <person name="Jaros S."/>
            <person name="Januszkiewicz K."/>
            <person name="Wedrychowicz H."/>
        </authorList>
    </citation>
    <scope>NUCLEOTIDE SEQUENCE [LARGE SCALE GENOMIC DNA]</scope>
</reference>
<dbReference type="EMBL" id="FQNC01000041">
    <property type="protein sequence ID" value="SGY35172.1"/>
    <property type="molecule type" value="Genomic_DNA"/>
</dbReference>